<keyword evidence="2" id="KW-1185">Reference proteome</keyword>
<gene>
    <name evidence="1" type="ORF">NC653_019334</name>
</gene>
<protein>
    <submittedName>
        <fullName evidence="1">Uncharacterized protein</fullName>
    </submittedName>
</protein>
<name>A0AAD6QIQ3_9ROSI</name>
<dbReference type="EMBL" id="JAQIZT010000007">
    <property type="protein sequence ID" value="KAJ6991088.1"/>
    <property type="molecule type" value="Genomic_DNA"/>
</dbReference>
<comment type="caution">
    <text evidence="1">The sequence shown here is derived from an EMBL/GenBank/DDBJ whole genome shotgun (WGS) entry which is preliminary data.</text>
</comment>
<dbReference type="AlphaFoldDB" id="A0AAD6QIQ3"/>
<reference evidence="1" key="1">
    <citation type="journal article" date="2023" name="Mol. Ecol. Resour.">
        <title>Chromosome-level genome assembly of a triploid poplar Populus alba 'Berolinensis'.</title>
        <authorList>
            <person name="Chen S."/>
            <person name="Yu Y."/>
            <person name="Wang X."/>
            <person name="Wang S."/>
            <person name="Zhang T."/>
            <person name="Zhou Y."/>
            <person name="He R."/>
            <person name="Meng N."/>
            <person name="Wang Y."/>
            <person name="Liu W."/>
            <person name="Liu Z."/>
            <person name="Liu J."/>
            <person name="Guo Q."/>
            <person name="Huang H."/>
            <person name="Sederoff R.R."/>
            <person name="Wang G."/>
            <person name="Qu G."/>
            <person name="Chen S."/>
        </authorList>
    </citation>
    <scope>NUCLEOTIDE SEQUENCE</scope>
    <source>
        <strain evidence="1">SC-2020</strain>
    </source>
</reference>
<evidence type="ECO:0000313" key="2">
    <source>
        <dbReference type="Proteomes" id="UP001164929"/>
    </source>
</evidence>
<sequence length="56" mass="6616">MILKTPTSLWWIKKIMMIAQSQTRQCFIAQEMIKSNFNLELITSYAVGHLTNVKWE</sequence>
<organism evidence="1 2">
    <name type="scientific">Populus alba x Populus x berolinensis</name>
    <dbReference type="NCBI Taxonomy" id="444605"/>
    <lineage>
        <taxon>Eukaryota</taxon>
        <taxon>Viridiplantae</taxon>
        <taxon>Streptophyta</taxon>
        <taxon>Embryophyta</taxon>
        <taxon>Tracheophyta</taxon>
        <taxon>Spermatophyta</taxon>
        <taxon>Magnoliopsida</taxon>
        <taxon>eudicotyledons</taxon>
        <taxon>Gunneridae</taxon>
        <taxon>Pentapetalae</taxon>
        <taxon>rosids</taxon>
        <taxon>fabids</taxon>
        <taxon>Malpighiales</taxon>
        <taxon>Salicaceae</taxon>
        <taxon>Saliceae</taxon>
        <taxon>Populus</taxon>
    </lineage>
</organism>
<proteinExistence type="predicted"/>
<accession>A0AAD6QIQ3</accession>
<dbReference type="Proteomes" id="UP001164929">
    <property type="component" value="Chromosome 7"/>
</dbReference>
<evidence type="ECO:0000313" key="1">
    <source>
        <dbReference type="EMBL" id="KAJ6991088.1"/>
    </source>
</evidence>